<keyword evidence="7" id="KW-1185">Reference proteome</keyword>
<dbReference type="GO" id="GO:0005634">
    <property type="term" value="C:nucleus"/>
    <property type="evidence" value="ECO:0007669"/>
    <property type="project" value="UniProtKB-SubCell"/>
</dbReference>
<dbReference type="PANTHER" id="PTHR19303">
    <property type="entry name" value="TRANSPOSON"/>
    <property type="match status" value="1"/>
</dbReference>
<dbReference type="Proteomes" id="UP000054481">
    <property type="component" value="Unassembled WGS sequence"/>
</dbReference>
<gene>
    <name evidence="6" type="ORF">HIM_10040</name>
</gene>
<keyword evidence="3" id="KW-0539">Nucleus</keyword>
<comment type="subcellular location">
    <subcellularLocation>
        <location evidence="1">Nucleus</location>
    </subcellularLocation>
</comment>
<dbReference type="PANTHER" id="PTHR19303:SF74">
    <property type="entry name" value="POGO TRANSPOSABLE ELEMENT WITH KRAB DOMAIN"/>
    <property type="match status" value="1"/>
</dbReference>
<evidence type="ECO:0000256" key="3">
    <source>
        <dbReference type="ARBA" id="ARBA00023242"/>
    </source>
</evidence>
<evidence type="ECO:0000313" key="7">
    <source>
        <dbReference type="Proteomes" id="UP000054481"/>
    </source>
</evidence>
<dbReference type="Pfam" id="PF03221">
    <property type="entry name" value="HTH_Tnp_Tc5"/>
    <property type="match status" value="1"/>
</dbReference>
<feature type="region of interest" description="Disordered" evidence="4">
    <location>
        <begin position="498"/>
        <end position="523"/>
    </location>
</feature>
<dbReference type="InterPro" id="IPR009057">
    <property type="entry name" value="Homeodomain-like_sf"/>
</dbReference>
<protein>
    <recommendedName>
        <fullName evidence="5">HTH CENPB-type domain-containing protein</fullName>
    </recommendedName>
</protein>
<proteinExistence type="predicted"/>
<name>A0A0F7ZXE3_9HYPO</name>
<sequence>MSSPINSRENDIDNAVFEVLDGLSIAAASRDFDVPRTTLRRRLQGGTTNRDSKENSQRLSQRQEQELINWILAEEAAGRPPSKRNVQAFAQLIAVLGSDDRPIGHNWVNRFIARHEEIKTKVSRGVPSVRTLHSTEEAFRDFYERLDREIKTKSVGSNRIYNIDETGIAEGETQAGKVVGSSLTKHSTKTTGSSREWASILECVSATGRRLTPVVVLTGTNLQGQWFPENFPSWKYDCNPSGWSNGEIALKWLEEVFLPETKPEIPSLWRILVLDGASSHVTIDFMHTAWKHHVQLLFLPAHSSHITQPLDVGVFSPLNTFYRQQFAGLVDFSINAPRQKQRFLRAYAAGSEEAFSKTNIQAGFRAAGIFPTNVERPLATLTRSDQSEGPNEAPRMPKKQKINKNKEWWTPKDSKEVRAQTDLLRRDLDGIDRGFRTVATKAGHALDQKNHLITSLKTQNTYLQAQLEAQKPTGRKAVKKNPNDTFAAVPDIVKARNQAAGAAEEHTERHGSTIEEDAMESARTDQEDMMFTFQV</sequence>
<dbReference type="Pfam" id="PF03184">
    <property type="entry name" value="DDE_1"/>
    <property type="match status" value="1"/>
</dbReference>
<dbReference type="InterPro" id="IPR036397">
    <property type="entry name" value="RNaseH_sf"/>
</dbReference>
<dbReference type="GO" id="GO:0003677">
    <property type="term" value="F:DNA binding"/>
    <property type="evidence" value="ECO:0007669"/>
    <property type="project" value="UniProtKB-KW"/>
</dbReference>
<feature type="domain" description="HTH CENPB-type" evidence="5">
    <location>
        <begin position="51"/>
        <end position="121"/>
    </location>
</feature>
<organism evidence="6 7">
    <name type="scientific">Hirsutella minnesotensis 3608</name>
    <dbReference type="NCBI Taxonomy" id="1043627"/>
    <lineage>
        <taxon>Eukaryota</taxon>
        <taxon>Fungi</taxon>
        <taxon>Dikarya</taxon>
        <taxon>Ascomycota</taxon>
        <taxon>Pezizomycotina</taxon>
        <taxon>Sordariomycetes</taxon>
        <taxon>Hypocreomycetidae</taxon>
        <taxon>Hypocreales</taxon>
        <taxon>Ophiocordycipitaceae</taxon>
        <taxon>Hirsutella</taxon>
    </lineage>
</organism>
<dbReference type="SMART" id="SM00674">
    <property type="entry name" value="CENPB"/>
    <property type="match status" value="1"/>
</dbReference>
<feature type="region of interest" description="Disordered" evidence="4">
    <location>
        <begin position="381"/>
        <end position="406"/>
    </location>
</feature>
<dbReference type="InterPro" id="IPR006600">
    <property type="entry name" value="HTH_CenpB_DNA-bd_dom"/>
</dbReference>
<evidence type="ECO:0000256" key="2">
    <source>
        <dbReference type="ARBA" id="ARBA00023125"/>
    </source>
</evidence>
<dbReference type="InterPro" id="IPR004875">
    <property type="entry name" value="DDE_SF_endonuclease_dom"/>
</dbReference>
<keyword evidence="2" id="KW-0238">DNA-binding</keyword>
<accession>A0A0F7ZXE3</accession>
<dbReference type="Gene3D" id="3.30.420.10">
    <property type="entry name" value="Ribonuclease H-like superfamily/Ribonuclease H"/>
    <property type="match status" value="1"/>
</dbReference>
<feature type="compositionally biased region" description="Basic and acidic residues" evidence="4">
    <location>
        <begin position="503"/>
        <end position="513"/>
    </location>
</feature>
<dbReference type="EMBL" id="KQ030618">
    <property type="protein sequence ID" value="KJZ70572.1"/>
    <property type="molecule type" value="Genomic_DNA"/>
</dbReference>
<dbReference type="InterPro" id="IPR050863">
    <property type="entry name" value="CenT-Element_Derived"/>
</dbReference>
<dbReference type="OrthoDB" id="5396311at2759"/>
<dbReference type="AlphaFoldDB" id="A0A0F7ZXE3"/>
<evidence type="ECO:0000313" key="6">
    <source>
        <dbReference type="EMBL" id="KJZ70572.1"/>
    </source>
</evidence>
<dbReference type="PROSITE" id="PS51253">
    <property type="entry name" value="HTH_CENPB"/>
    <property type="match status" value="1"/>
</dbReference>
<dbReference type="SUPFAM" id="SSF46689">
    <property type="entry name" value="Homeodomain-like"/>
    <property type="match status" value="1"/>
</dbReference>
<evidence type="ECO:0000256" key="4">
    <source>
        <dbReference type="SAM" id="MobiDB-lite"/>
    </source>
</evidence>
<reference evidence="6 7" key="1">
    <citation type="journal article" date="2014" name="Genome Biol. Evol.">
        <title>Comparative genomics and transcriptomics analyses reveal divergent lifestyle features of nematode endoparasitic fungus Hirsutella minnesotensis.</title>
        <authorList>
            <person name="Lai Y."/>
            <person name="Liu K."/>
            <person name="Zhang X."/>
            <person name="Zhang X."/>
            <person name="Li K."/>
            <person name="Wang N."/>
            <person name="Shu C."/>
            <person name="Wu Y."/>
            <person name="Wang C."/>
            <person name="Bushley K.E."/>
            <person name="Xiang M."/>
            <person name="Liu X."/>
        </authorList>
    </citation>
    <scope>NUCLEOTIDE SEQUENCE [LARGE SCALE GENOMIC DNA]</scope>
    <source>
        <strain evidence="6 7">3608</strain>
    </source>
</reference>
<dbReference type="InterPro" id="IPR007889">
    <property type="entry name" value="HTH_Psq"/>
</dbReference>
<evidence type="ECO:0000256" key="1">
    <source>
        <dbReference type="ARBA" id="ARBA00004123"/>
    </source>
</evidence>
<dbReference type="Gene3D" id="1.10.10.60">
    <property type="entry name" value="Homeodomain-like"/>
    <property type="match status" value="1"/>
</dbReference>
<evidence type="ECO:0000259" key="5">
    <source>
        <dbReference type="PROSITE" id="PS51253"/>
    </source>
</evidence>
<dbReference type="Pfam" id="PF05225">
    <property type="entry name" value="HTH_psq"/>
    <property type="match status" value="1"/>
</dbReference>